<dbReference type="PRINTS" id="PR01217">
    <property type="entry name" value="PRICHEXTENSN"/>
</dbReference>
<evidence type="ECO:0000313" key="2">
    <source>
        <dbReference type="EMBL" id="KAK7085551.1"/>
    </source>
</evidence>
<gene>
    <name evidence="2" type="ORF">SK128_023404</name>
</gene>
<sequence length="163" mass="16898">MGGMGAMGTMGATLPTPTPSDYQATLDSEKVRAAFLPTSIGSLGAFQSHALYTSMAAAQQNAHPHTPTPTTPDSTPPTQTAITTPLAAPVAKLPTPSQEDRRTSPPVSSVSSSPSYVPPSPFAALYSTPSSLAPGHPLLYPAQYPPITTPTQDLRRPLSVLFS</sequence>
<dbReference type="AlphaFoldDB" id="A0AAN9A941"/>
<dbReference type="EMBL" id="JAXCGZ010000819">
    <property type="protein sequence ID" value="KAK7085551.1"/>
    <property type="molecule type" value="Genomic_DNA"/>
</dbReference>
<feature type="region of interest" description="Disordered" evidence="1">
    <location>
        <begin position="57"/>
        <end position="117"/>
    </location>
</feature>
<dbReference type="Proteomes" id="UP001381693">
    <property type="component" value="Unassembled WGS sequence"/>
</dbReference>
<proteinExistence type="predicted"/>
<evidence type="ECO:0000256" key="1">
    <source>
        <dbReference type="SAM" id="MobiDB-lite"/>
    </source>
</evidence>
<organism evidence="2 3">
    <name type="scientific">Halocaridina rubra</name>
    <name type="common">Hawaiian red shrimp</name>
    <dbReference type="NCBI Taxonomy" id="373956"/>
    <lineage>
        <taxon>Eukaryota</taxon>
        <taxon>Metazoa</taxon>
        <taxon>Ecdysozoa</taxon>
        <taxon>Arthropoda</taxon>
        <taxon>Crustacea</taxon>
        <taxon>Multicrustacea</taxon>
        <taxon>Malacostraca</taxon>
        <taxon>Eumalacostraca</taxon>
        <taxon>Eucarida</taxon>
        <taxon>Decapoda</taxon>
        <taxon>Pleocyemata</taxon>
        <taxon>Caridea</taxon>
        <taxon>Atyoidea</taxon>
        <taxon>Atyidae</taxon>
        <taxon>Halocaridina</taxon>
    </lineage>
</organism>
<feature type="compositionally biased region" description="Low complexity" evidence="1">
    <location>
        <begin position="104"/>
        <end position="115"/>
    </location>
</feature>
<comment type="caution">
    <text evidence="2">The sequence shown here is derived from an EMBL/GenBank/DDBJ whole genome shotgun (WGS) entry which is preliminary data.</text>
</comment>
<feature type="region of interest" description="Disordered" evidence="1">
    <location>
        <begin position="137"/>
        <end position="163"/>
    </location>
</feature>
<keyword evidence="3" id="KW-1185">Reference proteome</keyword>
<protein>
    <submittedName>
        <fullName evidence="2">Uncharacterized protein</fullName>
    </submittedName>
</protein>
<reference evidence="2 3" key="1">
    <citation type="submission" date="2023-11" db="EMBL/GenBank/DDBJ databases">
        <title>Halocaridina rubra genome assembly.</title>
        <authorList>
            <person name="Smith C."/>
        </authorList>
    </citation>
    <scope>NUCLEOTIDE SEQUENCE [LARGE SCALE GENOMIC DNA]</scope>
    <source>
        <strain evidence="2">EP-1</strain>
        <tissue evidence="2">Whole</tissue>
    </source>
</reference>
<accession>A0AAN9A941</accession>
<evidence type="ECO:0000313" key="3">
    <source>
        <dbReference type="Proteomes" id="UP001381693"/>
    </source>
</evidence>
<feature type="region of interest" description="Disordered" evidence="1">
    <location>
        <begin position="1"/>
        <end position="23"/>
    </location>
</feature>
<feature type="compositionally biased region" description="Low complexity" evidence="1">
    <location>
        <begin position="71"/>
        <end position="80"/>
    </location>
</feature>
<name>A0AAN9A941_HALRR</name>